<sequence>MRETQSEGESNNNNNNNGSWTQQPPQALLERLKDYGQEDAFALWDELSADERSFLVKDIEVIKDLHANENW</sequence>
<name>A0A7N2MWG0_QUELO</name>
<organism evidence="2 3">
    <name type="scientific">Quercus lobata</name>
    <name type="common">Valley oak</name>
    <dbReference type="NCBI Taxonomy" id="97700"/>
    <lineage>
        <taxon>Eukaryota</taxon>
        <taxon>Viridiplantae</taxon>
        <taxon>Streptophyta</taxon>
        <taxon>Embryophyta</taxon>
        <taxon>Tracheophyta</taxon>
        <taxon>Spermatophyta</taxon>
        <taxon>Magnoliopsida</taxon>
        <taxon>eudicotyledons</taxon>
        <taxon>Gunneridae</taxon>
        <taxon>Pentapetalae</taxon>
        <taxon>rosids</taxon>
        <taxon>fabids</taxon>
        <taxon>Fagales</taxon>
        <taxon>Fagaceae</taxon>
        <taxon>Quercus</taxon>
    </lineage>
</organism>
<dbReference type="Proteomes" id="UP000594261">
    <property type="component" value="Chromosome 11"/>
</dbReference>
<dbReference type="EMBL" id="LRBV02000011">
    <property type="status" value="NOT_ANNOTATED_CDS"/>
    <property type="molecule type" value="Genomic_DNA"/>
</dbReference>
<evidence type="ECO:0000313" key="3">
    <source>
        <dbReference type="Proteomes" id="UP000594261"/>
    </source>
</evidence>
<dbReference type="AlphaFoldDB" id="A0A7N2MWG0"/>
<reference evidence="2" key="2">
    <citation type="submission" date="2021-01" db="UniProtKB">
        <authorList>
            <consortium name="EnsemblPlants"/>
        </authorList>
    </citation>
    <scope>IDENTIFICATION</scope>
</reference>
<dbReference type="EnsemblPlants" id="QL11p013429:mrna">
    <property type="protein sequence ID" value="QL11p013429:mrna"/>
    <property type="gene ID" value="QL11p013429"/>
</dbReference>
<accession>A0A7N2MWG0</accession>
<dbReference type="Gramene" id="QL11p013429:mrna">
    <property type="protein sequence ID" value="QL11p013429:mrna"/>
    <property type="gene ID" value="QL11p013429"/>
</dbReference>
<dbReference type="InParanoid" id="A0A7N2MWG0"/>
<protein>
    <submittedName>
        <fullName evidence="2">Uncharacterized protein</fullName>
    </submittedName>
</protein>
<proteinExistence type="predicted"/>
<feature type="region of interest" description="Disordered" evidence="1">
    <location>
        <begin position="1"/>
        <end position="26"/>
    </location>
</feature>
<evidence type="ECO:0000313" key="2">
    <source>
        <dbReference type="EnsemblPlants" id="QL11p013429:mrna"/>
    </source>
</evidence>
<keyword evidence="3" id="KW-1185">Reference proteome</keyword>
<reference evidence="2 3" key="1">
    <citation type="journal article" date="2016" name="G3 (Bethesda)">
        <title>First Draft Assembly and Annotation of the Genome of a California Endemic Oak Quercus lobata Nee (Fagaceae).</title>
        <authorList>
            <person name="Sork V.L."/>
            <person name="Fitz-Gibbon S.T."/>
            <person name="Puiu D."/>
            <person name="Crepeau M."/>
            <person name="Gugger P.F."/>
            <person name="Sherman R."/>
            <person name="Stevens K."/>
            <person name="Langley C.H."/>
            <person name="Pellegrini M."/>
            <person name="Salzberg S.L."/>
        </authorList>
    </citation>
    <scope>NUCLEOTIDE SEQUENCE [LARGE SCALE GENOMIC DNA]</scope>
    <source>
        <strain evidence="2 3">cv. SW786</strain>
    </source>
</reference>
<evidence type="ECO:0000256" key="1">
    <source>
        <dbReference type="SAM" id="MobiDB-lite"/>
    </source>
</evidence>